<evidence type="ECO:0000313" key="2">
    <source>
        <dbReference type="EMBL" id="CRP81229.1"/>
    </source>
</evidence>
<keyword evidence="1" id="KW-0732">Signal</keyword>
<feature type="signal peptide" evidence="1">
    <location>
        <begin position="1"/>
        <end position="25"/>
    </location>
</feature>
<accession>A0A9P1RBQ3</accession>
<evidence type="ECO:0000256" key="1">
    <source>
        <dbReference type="SAM" id="SignalP"/>
    </source>
</evidence>
<name>A0A9P1RBQ3_PSEAI</name>
<feature type="chain" id="PRO_5040226336" description="Secreted protein" evidence="1">
    <location>
        <begin position="26"/>
        <end position="73"/>
    </location>
</feature>
<proteinExistence type="predicted"/>
<evidence type="ECO:0008006" key="4">
    <source>
        <dbReference type="Google" id="ProtNLM"/>
    </source>
</evidence>
<sequence length="73" mass="7811">MIRKLLLPALCFAAGIVATFGFSFAKDAVAPAPTTSRALIQAPAITKTLDSIDQSSTCRSLTRLNIRKSDTKE</sequence>
<evidence type="ECO:0000313" key="3">
    <source>
        <dbReference type="Proteomes" id="UP000045039"/>
    </source>
</evidence>
<reference evidence="3" key="1">
    <citation type="submission" date="2015-06" db="EMBL/GenBank/DDBJ databases">
        <authorList>
            <person name="Radhakrishnan Rajesh"/>
            <person name="Underwood Anthony"/>
            <person name="Al-Shahib Ali"/>
        </authorList>
    </citation>
    <scope>NUCLEOTIDE SEQUENCE [LARGE SCALE GENOMIC DNA]</scope>
    <source>
        <strain evidence="3">P19_London_7_VIM_2_05_10</strain>
    </source>
</reference>
<dbReference type="Proteomes" id="UP000045039">
    <property type="component" value="Unassembled WGS sequence"/>
</dbReference>
<dbReference type="AlphaFoldDB" id="A0A9P1RBQ3"/>
<dbReference type="GeneID" id="42591648"/>
<comment type="caution">
    <text evidence="2">The sequence shown here is derived from an EMBL/GenBank/DDBJ whole genome shotgun (WGS) entry which is preliminary data.</text>
</comment>
<gene>
    <name evidence="2" type="ORF">PAERUG_P19_London_7_VIM_2_05_10_05637</name>
</gene>
<dbReference type="RefSeq" id="WP_023980691.1">
    <property type="nucleotide sequence ID" value="NZ_CAADLS010000232.1"/>
</dbReference>
<protein>
    <recommendedName>
        <fullName evidence="4">Secreted protein</fullName>
    </recommendedName>
</protein>
<dbReference type="EMBL" id="CVVU01000245">
    <property type="protein sequence ID" value="CRP81229.1"/>
    <property type="molecule type" value="Genomic_DNA"/>
</dbReference>
<organism evidence="2 3">
    <name type="scientific">Pseudomonas aeruginosa</name>
    <dbReference type="NCBI Taxonomy" id="287"/>
    <lineage>
        <taxon>Bacteria</taxon>
        <taxon>Pseudomonadati</taxon>
        <taxon>Pseudomonadota</taxon>
        <taxon>Gammaproteobacteria</taxon>
        <taxon>Pseudomonadales</taxon>
        <taxon>Pseudomonadaceae</taxon>
        <taxon>Pseudomonas</taxon>
    </lineage>
</organism>